<name>A0ABN9VXS2_9DINO</name>
<evidence type="ECO:0008006" key="4">
    <source>
        <dbReference type="Google" id="ProtNLM"/>
    </source>
</evidence>
<feature type="region of interest" description="Disordered" evidence="1">
    <location>
        <begin position="232"/>
        <end position="257"/>
    </location>
</feature>
<feature type="non-terminal residue" evidence="2">
    <location>
        <position position="1"/>
    </location>
</feature>
<organism evidence="2 3">
    <name type="scientific">Prorocentrum cordatum</name>
    <dbReference type="NCBI Taxonomy" id="2364126"/>
    <lineage>
        <taxon>Eukaryota</taxon>
        <taxon>Sar</taxon>
        <taxon>Alveolata</taxon>
        <taxon>Dinophyceae</taxon>
        <taxon>Prorocentrales</taxon>
        <taxon>Prorocentraceae</taxon>
        <taxon>Prorocentrum</taxon>
    </lineage>
</organism>
<dbReference type="Proteomes" id="UP001189429">
    <property type="component" value="Unassembled WGS sequence"/>
</dbReference>
<proteinExistence type="predicted"/>
<evidence type="ECO:0000256" key="1">
    <source>
        <dbReference type="SAM" id="MobiDB-lite"/>
    </source>
</evidence>
<accession>A0ABN9VXS2</accession>
<evidence type="ECO:0000313" key="2">
    <source>
        <dbReference type="EMBL" id="CAK0876923.1"/>
    </source>
</evidence>
<reference evidence="2" key="1">
    <citation type="submission" date="2023-10" db="EMBL/GenBank/DDBJ databases">
        <authorList>
            <person name="Chen Y."/>
            <person name="Shah S."/>
            <person name="Dougan E. K."/>
            <person name="Thang M."/>
            <person name="Chan C."/>
        </authorList>
    </citation>
    <scope>NUCLEOTIDE SEQUENCE [LARGE SCALE GENOMIC DNA]</scope>
</reference>
<keyword evidence="3" id="KW-1185">Reference proteome</keyword>
<sequence>DLSAWLAALGLPERLSDAVRWCDREGAVFLEEVADPEHVTDLIAFLELPEDEARRVAEKGQEALVRVLGHTVRPTCSTCPWSSWRCEPGLGLGARTLSALTARVPSGAEHGAVDKNAIEGAGEGARGPALGLRKPVQWKALHVQAGQDGLLPRAATQQAPLREDKILGPGEADLPRTATCTMQGPLAGIMNSLPLGAQGAGQELQVTPLRKLDTYCPQLDDQKLTPAALQARETRDAERLEGTVSSSLGGRMGRTSSIGMGIRRADTMQLAGIVPMEQAALAAGGDVLACSSRERLNSRVHEKNVLPVSLDHGQTGDVFALTVGDEKIAIFKPVRGEHFERKSLRTGQGWVREESVYLVDRLCGSQAGVPVTSRGTIEVGGETLEGSVQAFVSDVIGFIEDFAMPRDPAKANEFVAQTAAEALAML</sequence>
<comment type="caution">
    <text evidence="2">The sequence shown here is derived from an EMBL/GenBank/DDBJ whole genome shotgun (WGS) entry which is preliminary data.</text>
</comment>
<protein>
    <recommendedName>
        <fullName evidence="4">Inositol-pentakisphosphate 2-kinase</fullName>
    </recommendedName>
</protein>
<feature type="compositionally biased region" description="Basic and acidic residues" evidence="1">
    <location>
        <begin position="232"/>
        <end position="241"/>
    </location>
</feature>
<feature type="non-terminal residue" evidence="2">
    <location>
        <position position="426"/>
    </location>
</feature>
<gene>
    <name evidence="2" type="ORF">PCOR1329_LOCUS61113</name>
</gene>
<feature type="compositionally biased region" description="Polar residues" evidence="1">
    <location>
        <begin position="243"/>
        <end position="257"/>
    </location>
</feature>
<dbReference type="EMBL" id="CAUYUJ010017681">
    <property type="protein sequence ID" value="CAK0876923.1"/>
    <property type="molecule type" value="Genomic_DNA"/>
</dbReference>
<evidence type="ECO:0000313" key="3">
    <source>
        <dbReference type="Proteomes" id="UP001189429"/>
    </source>
</evidence>